<dbReference type="EMBL" id="JPOS01000090">
    <property type="protein sequence ID" value="KGE85449.1"/>
    <property type="molecule type" value="Genomic_DNA"/>
</dbReference>
<proteinExistence type="predicted"/>
<comment type="caution">
    <text evidence="1">The sequence shown here is derived from an EMBL/GenBank/DDBJ whole genome shotgun (WGS) entry which is preliminary data.</text>
</comment>
<protein>
    <submittedName>
        <fullName evidence="1">Uncharacterized protein</fullName>
    </submittedName>
</protein>
<keyword evidence="2" id="KW-1185">Reference proteome</keyword>
<evidence type="ECO:0000313" key="2">
    <source>
        <dbReference type="Proteomes" id="UP000029736"/>
    </source>
</evidence>
<evidence type="ECO:0000313" key="1">
    <source>
        <dbReference type="EMBL" id="KGE85449.1"/>
    </source>
</evidence>
<sequence length="185" mass="21064">MEPLRRFFNWLSQLLFGPSNGPGTLKIIKQNVYTMINNITFSTEMDTLYLIDNDRAIPFSLDNKKGILIGVLKGQLTVATDFEAPASPERIELEDGRQIGFSRSKTEVKLSTEKTVWSAAYHRRRRVLSFIGATEVEVRSNNAEYDYKPELVFFELDGRVLNIQRKGNSIVVKSMILADTDSPDR</sequence>
<reference evidence="1 2" key="1">
    <citation type="journal article" date="2014" name="Int. J. Syst. Evol. Microbiol.">
        <title>Phaeodactylibacter xiamenensis gen. nov., sp. nov., a member of the family Saprospiraceae isolated from the marine alga Phaeodactylum tricornutum.</title>
        <authorList>
            <person name="Chen Z.Jr."/>
            <person name="Lei X."/>
            <person name="Lai Q."/>
            <person name="Li Y."/>
            <person name="Zhang B."/>
            <person name="Zhang J."/>
            <person name="Zhang H."/>
            <person name="Yang L."/>
            <person name="Zheng W."/>
            <person name="Tian Y."/>
            <person name="Yu Z."/>
            <person name="Xu H.Jr."/>
            <person name="Zheng T."/>
        </authorList>
    </citation>
    <scope>NUCLEOTIDE SEQUENCE [LARGE SCALE GENOMIC DNA]</scope>
    <source>
        <strain evidence="1 2">KD52</strain>
    </source>
</reference>
<name>A0A098RZ89_9BACT</name>
<gene>
    <name evidence="1" type="ORF">IX84_28615</name>
</gene>
<organism evidence="1 2">
    <name type="scientific">Phaeodactylibacter xiamenensis</name>
    <dbReference type="NCBI Taxonomy" id="1524460"/>
    <lineage>
        <taxon>Bacteria</taxon>
        <taxon>Pseudomonadati</taxon>
        <taxon>Bacteroidota</taxon>
        <taxon>Saprospiria</taxon>
        <taxon>Saprospirales</taxon>
        <taxon>Haliscomenobacteraceae</taxon>
        <taxon>Phaeodactylibacter</taxon>
    </lineage>
</organism>
<accession>A0A098RZ89</accession>
<dbReference type="AlphaFoldDB" id="A0A098RZ89"/>
<dbReference type="Proteomes" id="UP000029736">
    <property type="component" value="Unassembled WGS sequence"/>
</dbReference>